<dbReference type="Pfam" id="PF08239">
    <property type="entry name" value="SH3_3"/>
    <property type="match status" value="1"/>
</dbReference>
<dbReference type="GO" id="GO:0009253">
    <property type="term" value="P:peptidoglycan catabolic process"/>
    <property type="evidence" value="ECO:0007669"/>
    <property type="project" value="InterPro"/>
</dbReference>
<dbReference type="PANTHER" id="PTHR30404">
    <property type="entry name" value="N-ACETYLMURAMOYL-L-ALANINE AMIDASE"/>
    <property type="match status" value="1"/>
</dbReference>
<evidence type="ECO:0000256" key="3">
    <source>
        <dbReference type="SAM" id="Phobius"/>
    </source>
</evidence>
<dbReference type="Proteomes" id="UP000254100">
    <property type="component" value="Unassembled WGS sequence"/>
</dbReference>
<dbReference type="EC" id="3.5.1.28" evidence="6"/>
<dbReference type="EMBL" id="UHDT01000001">
    <property type="protein sequence ID" value="SUM57441.1"/>
    <property type="molecule type" value="Genomic_DNA"/>
</dbReference>
<keyword evidence="2" id="KW-0961">Cell wall biogenesis/degradation</keyword>
<reference evidence="6 8" key="2">
    <citation type="submission" date="2018-06" db="EMBL/GenBank/DDBJ databases">
        <authorList>
            <consortium name="Pathogen Informatics"/>
            <person name="Doyle S."/>
        </authorList>
    </citation>
    <scope>NUCLEOTIDE SEQUENCE [LARGE SCALE GENOMIC DNA]</scope>
    <source>
        <strain evidence="6 8">NCTC13832</strain>
    </source>
</reference>
<keyword evidence="3" id="KW-0812">Transmembrane</keyword>
<dbReference type="Gene3D" id="3.40.630.40">
    <property type="entry name" value="Zn-dependent exopeptidases"/>
    <property type="match status" value="1"/>
</dbReference>
<accession>A0A0D6XRA8</accession>
<dbReference type="GO" id="GO:0008745">
    <property type="term" value="F:N-acetylmuramoyl-L-alanine amidase activity"/>
    <property type="evidence" value="ECO:0007669"/>
    <property type="project" value="UniProtKB-EC"/>
</dbReference>
<dbReference type="CDD" id="cd02696">
    <property type="entry name" value="MurNAc-LAA"/>
    <property type="match status" value="1"/>
</dbReference>
<evidence type="ECO:0000313" key="7">
    <source>
        <dbReference type="Proteomes" id="UP000032366"/>
    </source>
</evidence>
<protein>
    <submittedName>
        <fullName evidence="5">Cell wall amidase</fullName>
    </submittedName>
    <submittedName>
        <fullName evidence="6">N-acetylmuramoyl-L-alanine amidase</fullName>
        <ecNumber evidence="6">3.5.1.28</ecNumber>
    </submittedName>
</protein>
<dbReference type="Gene3D" id="2.30.30.40">
    <property type="entry name" value="SH3 Domains"/>
    <property type="match status" value="1"/>
</dbReference>
<dbReference type="InterPro" id="IPR003646">
    <property type="entry name" value="SH3-like_bac-type"/>
</dbReference>
<keyword evidence="1 6" id="KW-0378">Hydrolase</keyword>
<name>A0A0D6XRA8_9STAP</name>
<dbReference type="GO" id="GO:0071555">
    <property type="term" value="P:cell wall organization"/>
    <property type="evidence" value="ECO:0007669"/>
    <property type="project" value="UniProtKB-KW"/>
</dbReference>
<evidence type="ECO:0000256" key="1">
    <source>
        <dbReference type="ARBA" id="ARBA00022801"/>
    </source>
</evidence>
<evidence type="ECO:0000256" key="2">
    <source>
        <dbReference type="ARBA" id="ARBA00023316"/>
    </source>
</evidence>
<evidence type="ECO:0000313" key="5">
    <source>
        <dbReference type="EMBL" id="KIX90781.1"/>
    </source>
</evidence>
<dbReference type="SMART" id="SM00287">
    <property type="entry name" value="SH3b"/>
    <property type="match status" value="1"/>
</dbReference>
<dbReference type="EMBL" id="JXWY01000034">
    <property type="protein sequence ID" value="KIX90781.1"/>
    <property type="molecule type" value="Genomic_DNA"/>
</dbReference>
<evidence type="ECO:0000259" key="4">
    <source>
        <dbReference type="PROSITE" id="PS51781"/>
    </source>
</evidence>
<dbReference type="PANTHER" id="PTHR30404:SF7">
    <property type="entry name" value="CELL WALL AMIDASE LYTH-RELATED"/>
    <property type="match status" value="1"/>
</dbReference>
<dbReference type="AlphaFoldDB" id="A0A0D6XRA8"/>
<dbReference type="STRING" id="569857.TP70_05760"/>
<dbReference type="RefSeq" id="WP_044360248.1">
    <property type="nucleotide sequence ID" value="NZ_JXWY01000034.1"/>
</dbReference>
<dbReference type="SUPFAM" id="SSF53187">
    <property type="entry name" value="Zn-dependent exopeptidases"/>
    <property type="match status" value="1"/>
</dbReference>
<dbReference type="Proteomes" id="UP000032366">
    <property type="component" value="Unassembled WGS sequence"/>
</dbReference>
<dbReference type="OrthoDB" id="9806267at2"/>
<dbReference type="PROSITE" id="PS51781">
    <property type="entry name" value="SH3B"/>
    <property type="match status" value="1"/>
</dbReference>
<keyword evidence="3" id="KW-1133">Transmembrane helix</keyword>
<evidence type="ECO:0000313" key="6">
    <source>
        <dbReference type="EMBL" id="SUM57441.1"/>
    </source>
</evidence>
<reference evidence="5 7" key="1">
    <citation type="submission" date="2015-01" db="EMBL/GenBank/DDBJ databases">
        <authorList>
            <person name="Guo J."/>
        </authorList>
    </citation>
    <scope>NUCLEOTIDE SEQUENCE [LARGE SCALE GENOMIC DNA]</scope>
    <source>
        <strain evidence="5 7">DSM 22147</strain>
    </source>
</reference>
<keyword evidence="7" id="KW-1185">Reference proteome</keyword>
<dbReference type="SMART" id="SM00646">
    <property type="entry name" value="Ami_3"/>
    <property type="match status" value="1"/>
</dbReference>
<dbReference type="GO" id="GO:0030288">
    <property type="term" value="C:outer membrane-bounded periplasmic space"/>
    <property type="evidence" value="ECO:0007669"/>
    <property type="project" value="TreeGrafter"/>
</dbReference>
<sequence length="292" mass="33196">MRRLDQWLRQKKLNPKRVYLACLAVLVVLLIIVALIIAFTQRDDRIHLIENAEIRTGPNAAYPVLYDVEKGDTFNVISRSGKWIEVRSRDHKQKGWIAGWHTNLDIKEDVNPNARPLKNKVIVLDPGHGGGDQGASSRTGKKTLEKDMTLKTALELKKQLEHEGAKVKMIRKDDTYVKLKDRKATGDVFISIHNDALESPDANGATVYWYHDKQEALANTLNASIQKKALLSDRGPRQENYQVLRQTKKPAVLLELGYISNPTDEILINDKNHRYIVESAVVDGLKNYFLNQ</sequence>
<dbReference type="Pfam" id="PF01520">
    <property type="entry name" value="Amidase_3"/>
    <property type="match status" value="1"/>
</dbReference>
<gene>
    <name evidence="6" type="primary">lytH</name>
    <name evidence="6" type="ORF">NCTC13832_01119</name>
    <name evidence="5" type="ORF">TP70_05760</name>
</gene>
<evidence type="ECO:0000313" key="8">
    <source>
        <dbReference type="Proteomes" id="UP000254100"/>
    </source>
</evidence>
<organism evidence="6 8">
    <name type="scientific">Staphylococcus microti</name>
    <dbReference type="NCBI Taxonomy" id="569857"/>
    <lineage>
        <taxon>Bacteria</taxon>
        <taxon>Bacillati</taxon>
        <taxon>Bacillota</taxon>
        <taxon>Bacilli</taxon>
        <taxon>Bacillales</taxon>
        <taxon>Staphylococcaceae</taxon>
        <taxon>Staphylococcus</taxon>
    </lineage>
</organism>
<proteinExistence type="predicted"/>
<dbReference type="InterPro" id="IPR050695">
    <property type="entry name" value="N-acetylmuramoyl_amidase_3"/>
</dbReference>
<keyword evidence="3" id="KW-0472">Membrane</keyword>
<feature type="domain" description="SH3b" evidence="4">
    <location>
        <begin position="42"/>
        <end position="105"/>
    </location>
</feature>
<feature type="transmembrane region" description="Helical" evidence="3">
    <location>
        <begin position="20"/>
        <end position="39"/>
    </location>
</feature>
<dbReference type="InterPro" id="IPR002508">
    <property type="entry name" value="MurNAc-LAA_cat"/>
</dbReference>